<dbReference type="Pfam" id="PF04072">
    <property type="entry name" value="LCM"/>
    <property type="match status" value="1"/>
</dbReference>
<evidence type="ECO:0000256" key="2">
    <source>
        <dbReference type="ARBA" id="ARBA00022603"/>
    </source>
</evidence>
<evidence type="ECO:0000313" key="6">
    <source>
        <dbReference type="EMBL" id="AKJ67617.1"/>
    </source>
</evidence>
<gene>
    <name evidence="6" type="ORF">ABW99_04630</name>
</gene>
<evidence type="ECO:0000256" key="4">
    <source>
        <dbReference type="RuleBase" id="RU362030"/>
    </source>
</evidence>
<organism evidence="6 7">
    <name type="scientific">Pandoraea thiooxydans</name>
    <dbReference type="NCBI Taxonomy" id="445709"/>
    <lineage>
        <taxon>Bacteria</taxon>
        <taxon>Pseudomonadati</taxon>
        <taxon>Pseudomonadota</taxon>
        <taxon>Betaproteobacteria</taxon>
        <taxon>Burkholderiales</taxon>
        <taxon>Burkholderiaceae</taxon>
        <taxon>Pandoraea</taxon>
    </lineage>
</organism>
<dbReference type="EC" id="2.1.1.-" evidence="4"/>
<evidence type="ECO:0000313" key="7">
    <source>
        <dbReference type="Proteomes" id="UP000036700"/>
    </source>
</evidence>
<sequence>MSDQSRIEPDATAARVALWRALHMQVDQPPHVFADDVGLMLLAPGADWRDRGDMDPQFTRPFRASIVARARFIEELVAEQAGRGVDQYVILGAGLDSFAQRRPEIASGMRVFEIDRPGPQAWKQQRLIELGFGTPAWLRFVPVDFEAGQSWRERLVAAGFDTGKPAIVVSTGVSMYLTHQANAATLHQVAEFAPGSTLAMTFLLPLHLAGPEVRPGLEMAERGARASGTPFLSFFTPQQILAMAHDAGFGQARHVSAAELARRYFADRADGLRPPDNSEELLVASTQPGDRSPASMGD</sequence>
<keyword evidence="3 6" id="KW-0808">Transferase</keyword>
<dbReference type="OrthoDB" id="9806164at2"/>
<dbReference type="PANTHER" id="PTHR43619">
    <property type="entry name" value="S-ADENOSYL-L-METHIONINE-DEPENDENT METHYLTRANSFERASE YKTD-RELATED"/>
    <property type="match status" value="1"/>
</dbReference>
<evidence type="ECO:0000256" key="5">
    <source>
        <dbReference type="SAM" id="MobiDB-lite"/>
    </source>
</evidence>
<dbReference type="GO" id="GO:0032259">
    <property type="term" value="P:methylation"/>
    <property type="evidence" value="ECO:0007669"/>
    <property type="project" value="UniProtKB-KW"/>
</dbReference>
<comment type="function">
    <text evidence="4">Exhibits S-adenosyl-L-methionine-dependent methyltransferase activity.</text>
</comment>
<dbReference type="Gene3D" id="3.40.50.150">
    <property type="entry name" value="Vaccinia Virus protein VP39"/>
    <property type="match status" value="1"/>
</dbReference>
<dbReference type="GO" id="GO:0008168">
    <property type="term" value="F:methyltransferase activity"/>
    <property type="evidence" value="ECO:0007669"/>
    <property type="project" value="UniProtKB-UniRule"/>
</dbReference>
<dbReference type="NCBIfam" id="TIGR00027">
    <property type="entry name" value="mthyl_TIGR00027"/>
    <property type="match status" value="1"/>
</dbReference>
<reference evidence="7" key="1">
    <citation type="submission" date="2015-06" db="EMBL/GenBank/DDBJ databases">
        <authorList>
            <person name="Lim Y.L."/>
            <person name="Ee R."/>
            <person name="Yong D."/>
            <person name="How K.Y."/>
            <person name="Yin W.F."/>
            <person name="Chan K.G."/>
        </authorList>
    </citation>
    <scope>NUCLEOTIDE SEQUENCE [LARGE SCALE GENOMIC DNA]</scope>
    <source>
        <strain evidence="7">DSM 25325</strain>
    </source>
</reference>
<dbReference type="KEGG" id="ptx:ABW99_04630"/>
<name>A0A0G3EQM5_9BURK</name>
<dbReference type="Proteomes" id="UP000036700">
    <property type="component" value="Chromosome"/>
</dbReference>
<dbReference type="STRING" id="445709.ABW99_04630"/>
<dbReference type="InterPro" id="IPR029063">
    <property type="entry name" value="SAM-dependent_MTases_sf"/>
</dbReference>
<dbReference type="InterPro" id="IPR007213">
    <property type="entry name" value="Ppm1/Ppm2/Tcmp"/>
</dbReference>
<dbReference type="EMBL" id="CP011568">
    <property type="protein sequence ID" value="AKJ67617.1"/>
    <property type="molecule type" value="Genomic_DNA"/>
</dbReference>
<keyword evidence="4" id="KW-0949">S-adenosyl-L-methionine</keyword>
<evidence type="ECO:0000256" key="3">
    <source>
        <dbReference type="ARBA" id="ARBA00022679"/>
    </source>
</evidence>
<dbReference type="InterPro" id="IPR011610">
    <property type="entry name" value="SAM_mthyl_Trfase_ML2640-like"/>
</dbReference>
<dbReference type="AlphaFoldDB" id="A0A0G3EQM5"/>
<dbReference type="RefSeq" id="WP_047213267.1">
    <property type="nucleotide sequence ID" value="NZ_CP011568.3"/>
</dbReference>
<proteinExistence type="inferred from homology"/>
<keyword evidence="7" id="KW-1185">Reference proteome</keyword>
<dbReference type="SUPFAM" id="SSF53335">
    <property type="entry name" value="S-adenosyl-L-methionine-dependent methyltransferases"/>
    <property type="match status" value="1"/>
</dbReference>
<evidence type="ECO:0000256" key="1">
    <source>
        <dbReference type="ARBA" id="ARBA00008138"/>
    </source>
</evidence>
<protein>
    <recommendedName>
        <fullName evidence="4">S-adenosyl-L-methionine-dependent methyltransferase</fullName>
        <ecNumber evidence="4">2.1.1.-</ecNumber>
    </recommendedName>
</protein>
<comment type="similarity">
    <text evidence="1 4">Belongs to the UPF0677 family.</text>
</comment>
<accession>A0A0G3EQM5</accession>
<dbReference type="PANTHER" id="PTHR43619:SF2">
    <property type="entry name" value="S-ADENOSYL-L-METHIONINE-DEPENDENT METHYLTRANSFERASES SUPERFAMILY PROTEIN"/>
    <property type="match status" value="1"/>
</dbReference>
<keyword evidence="2 4" id="KW-0489">Methyltransferase</keyword>
<feature type="region of interest" description="Disordered" evidence="5">
    <location>
        <begin position="269"/>
        <end position="298"/>
    </location>
</feature>
<dbReference type="PATRIC" id="fig|445709.3.peg.993"/>